<gene>
    <name evidence="2" type="ORF">AOB60_22790</name>
</gene>
<evidence type="ECO:0008006" key="4">
    <source>
        <dbReference type="Google" id="ProtNLM"/>
    </source>
</evidence>
<reference evidence="3" key="1">
    <citation type="submission" date="2015-09" db="EMBL/GenBank/DDBJ databases">
        <authorList>
            <person name="Graham D.E."/>
            <person name="Mahan K.M."/>
            <person name="Klingeman D.M."/>
            <person name="Fida T."/>
            <person name="Giannone R.J."/>
            <person name="Hettich R.L."/>
            <person name="Parry R.J."/>
            <person name="Spain J.C."/>
        </authorList>
    </citation>
    <scope>NUCLEOTIDE SEQUENCE [LARGE SCALE GENOMIC DNA]</scope>
    <source>
        <strain evidence="3">JCM 4701</strain>
    </source>
</reference>
<feature type="chain" id="PRO_5038961009" description="Lipoprotein" evidence="1">
    <location>
        <begin position="23"/>
        <end position="301"/>
    </location>
</feature>
<evidence type="ECO:0000313" key="3">
    <source>
        <dbReference type="Proteomes" id="UP000236047"/>
    </source>
</evidence>
<dbReference type="Proteomes" id="UP000236047">
    <property type="component" value="Unassembled WGS sequence"/>
</dbReference>
<dbReference type="InterPro" id="IPR029046">
    <property type="entry name" value="LolA/LolB/LppX"/>
</dbReference>
<name>A0A2N8P862_STRNR</name>
<comment type="caution">
    <text evidence="2">The sequence shown here is derived from an EMBL/GenBank/DDBJ whole genome shotgun (WGS) entry which is preliminary data.</text>
</comment>
<dbReference type="PROSITE" id="PS51257">
    <property type="entry name" value="PROKAR_LIPOPROTEIN"/>
    <property type="match status" value="1"/>
</dbReference>
<evidence type="ECO:0000256" key="1">
    <source>
        <dbReference type="SAM" id="SignalP"/>
    </source>
</evidence>
<accession>A0A2N8P862</accession>
<dbReference type="Gene3D" id="2.50.20.20">
    <property type="match status" value="1"/>
</dbReference>
<dbReference type="SUPFAM" id="SSF89392">
    <property type="entry name" value="Prokaryotic lipoproteins and lipoprotein localization factors"/>
    <property type="match status" value="1"/>
</dbReference>
<dbReference type="AlphaFoldDB" id="A0A2N8P862"/>
<dbReference type="EMBL" id="LJSN01000003">
    <property type="protein sequence ID" value="PNE37214.1"/>
    <property type="molecule type" value="Genomic_DNA"/>
</dbReference>
<feature type="signal peptide" evidence="1">
    <location>
        <begin position="1"/>
        <end position="22"/>
    </location>
</feature>
<sequence>MQKGIARRTGVSLMAVAVLAGAAGCQQGAKRAAGDGSGGGAERAPIQALTVAYKKTAAAKSAKVTMSMSMPAGLPDGGETKMSGVMGWDPMVMDVTMSESPLGGRAGGAETSHMVWLDNTVYVDMGKRTEAFDGKRWGKFDLRAAAAESADNALMRQVTAGLDDMNQDPSQQLAMLLGSPDVKHLGSGEVDGERAEHYQGSLGVEAGLGSLKSVTNLTAEQREKLFANIKKSGVKSYDYDVWVNGQDYPVKMDVDIKTPQGTIKTSTRYSDYGAKAAVQAPPADDTADVLKVLRDLMAQRD</sequence>
<dbReference type="RefSeq" id="WP_102924946.1">
    <property type="nucleotide sequence ID" value="NZ_LJSN01000003.1"/>
</dbReference>
<keyword evidence="3" id="KW-1185">Reference proteome</keyword>
<evidence type="ECO:0000313" key="2">
    <source>
        <dbReference type="EMBL" id="PNE37214.1"/>
    </source>
</evidence>
<keyword evidence="1" id="KW-0732">Signal</keyword>
<proteinExistence type="predicted"/>
<organism evidence="2 3">
    <name type="scientific">Streptomyces noursei</name>
    <name type="common">Streptomyces albulus</name>
    <dbReference type="NCBI Taxonomy" id="1971"/>
    <lineage>
        <taxon>Bacteria</taxon>
        <taxon>Bacillati</taxon>
        <taxon>Actinomycetota</taxon>
        <taxon>Actinomycetes</taxon>
        <taxon>Kitasatosporales</taxon>
        <taxon>Streptomycetaceae</taxon>
        <taxon>Streptomyces</taxon>
    </lineage>
</organism>
<protein>
    <recommendedName>
        <fullName evidence="4">Lipoprotein</fullName>
    </recommendedName>
</protein>